<evidence type="ECO:0000256" key="10">
    <source>
        <dbReference type="ARBA" id="ARBA00023242"/>
    </source>
</evidence>
<feature type="region of interest" description="Disordered" evidence="11">
    <location>
        <begin position="2357"/>
        <end position="2400"/>
    </location>
</feature>
<evidence type="ECO:0000256" key="1">
    <source>
        <dbReference type="ARBA" id="ARBA00004123"/>
    </source>
</evidence>
<comment type="subcellular location">
    <subcellularLocation>
        <location evidence="1">Nucleus</location>
    </subcellularLocation>
</comment>
<feature type="compositionally biased region" description="Basic residues" evidence="11">
    <location>
        <begin position="783"/>
        <end position="794"/>
    </location>
</feature>
<keyword evidence="3" id="KW-0678">Repressor</keyword>
<feature type="compositionally biased region" description="Basic and acidic residues" evidence="11">
    <location>
        <begin position="3059"/>
        <end position="3068"/>
    </location>
</feature>
<feature type="compositionally biased region" description="Polar residues" evidence="11">
    <location>
        <begin position="2357"/>
        <end position="2366"/>
    </location>
</feature>
<feature type="region of interest" description="Disordered" evidence="11">
    <location>
        <begin position="1092"/>
        <end position="1849"/>
    </location>
</feature>
<feature type="compositionally biased region" description="Polar residues" evidence="11">
    <location>
        <begin position="1006"/>
        <end position="1022"/>
    </location>
</feature>
<feature type="compositionally biased region" description="Low complexity" evidence="11">
    <location>
        <begin position="109"/>
        <end position="149"/>
    </location>
</feature>
<feature type="compositionally biased region" description="Polar residues" evidence="11">
    <location>
        <begin position="2789"/>
        <end position="2802"/>
    </location>
</feature>
<organism evidence="12 13">
    <name type="scientific">Phlebotomus papatasi</name>
    <name type="common">Sandfly</name>
    <dbReference type="NCBI Taxonomy" id="29031"/>
    <lineage>
        <taxon>Eukaryota</taxon>
        <taxon>Metazoa</taxon>
        <taxon>Ecdysozoa</taxon>
        <taxon>Arthropoda</taxon>
        <taxon>Hexapoda</taxon>
        <taxon>Insecta</taxon>
        <taxon>Pterygota</taxon>
        <taxon>Neoptera</taxon>
        <taxon>Endopterygota</taxon>
        <taxon>Diptera</taxon>
        <taxon>Nematocera</taxon>
        <taxon>Psychodoidea</taxon>
        <taxon>Psychodidae</taxon>
        <taxon>Phlebotomus</taxon>
        <taxon>Phlebotomus</taxon>
    </lineage>
</organism>
<feature type="compositionally biased region" description="Basic and acidic residues" evidence="11">
    <location>
        <begin position="1969"/>
        <end position="1993"/>
    </location>
</feature>
<dbReference type="Gene3D" id="2.40.290.10">
    <property type="match status" value="1"/>
</dbReference>
<evidence type="ECO:0000256" key="9">
    <source>
        <dbReference type="ARBA" id="ARBA00023163"/>
    </source>
</evidence>
<keyword evidence="4" id="KW-0597">Phosphoprotein</keyword>
<dbReference type="EMBL" id="AJVK01008906">
    <property type="status" value="NOT_ANNOTATED_CDS"/>
    <property type="molecule type" value="Genomic_DNA"/>
</dbReference>
<dbReference type="FunFam" id="2.40.290.10:FF:000002">
    <property type="entry name" value="Spen family transcriptional repressor"/>
    <property type="match status" value="1"/>
</dbReference>
<feature type="compositionally biased region" description="Low complexity" evidence="11">
    <location>
        <begin position="3645"/>
        <end position="3657"/>
    </location>
</feature>
<dbReference type="Pfam" id="PF00076">
    <property type="entry name" value="RRM_1"/>
    <property type="match status" value="2"/>
</dbReference>
<feature type="compositionally biased region" description="Basic and acidic residues" evidence="11">
    <location>
        <begin position="4337"/>
        <end position="4355"/>
    </location>
</feature>
<feature type="region of interest" description="Disordered" evidence="11">
    <location>
        <begin position="4286"/>
        <end position="4357"/>
    </location>
</feature>
<feature type="compositionally biased region" description="Polar residues" evidence="11">
    <location>
        <begin position="80"/>
        <end position="93"/>
    </location>
</feature>
<feature type="compositionally biased region" description="Low complexity" evidence="11">
    <location>
        <begin position="3995"/>
        <end position="4004"/>
    </location>
</feature>
<keyword evidence="6" id="KW-0694">RNA-binding</keyword>
<feature type="compositionally biased region" description="Gly residues" evidence="11">
    <location>
        <begin position="150"/>
        <end position="167"/>
    </location>
</feature>
<feature type="region of interest" description="Disordered" evidence="11">
    <location>
        <begin position="2184"/>
        <end position="2344"/>
    </location>
</feature>
<evidence type="ECO:0000256" key="7">
    <source>
        <dbReference type="ARBA" id="ARBA00023015"/>
    </source>
</evidence>
<feature type="compositionally biased region" description="Low complexity" evidence="11">
    <location>
        <begin position="3859"/>
        <end position="3872"/>
    </location>
</feature>
<dbReference type="CDD" id="cd21543">
    <property type="entry name" value="SPOC_SHARP"/>
    <property type="match status" value="1"/>
</dbReference>
<feature type="region of interest" description="Disordered" evidence="11">
    <location>
        <begin position="492"/>
        <end position="523"/>
    </location>
</feature>
<feature type="compositionally biased region" description="Basic residues" evidence="11">
    <location>
        <begin position="1490"/>
        <end position="1500"/>
    </location>
</feature>
<feature type="compositionally biased region" description="Polar residues" evidence="11">
    <location>
        <begin position="939"/>
        <end position="948"/>
    </location>
</feature>
<dbReference type="EMBL" id="AJVK01008905">
    <property type="status" value="NOT_ANNOTATED_CDS"/>
    <property type="molecule type" value="Genomic_DNA"/>
</dbReference>
<feature type="compositionally biased region" description="Polar residues" evidence="11">
    <location>
        <begin position="1096"/>
        <end position="1118"/>
    </location>
</feature>
<feature type="compositionally biased region" description="Pro residues" evidence="11">
    <location>
        <begin position="1157"/>
        <end position="1168"/>
    </location>
</feature>
<dbReference type="SUPFAM" id="SSF100939">
    <property type="entry name" value="SPOC domain-like"/>
    <property type="match status" value="1"/>
</dbReference>
<feature type="region of interest" description="Disordered" evidence="11">
    <location>
        <begin position="3986"/>
        <end position="4052"/>
    </location>
</feature>
<feature type="compositionally biased region" description="Basic and acidic residues" evidence="11">
    <location>
        <begin position="1613"/>
        <end position="1643"/>
    </location>
</feature>
<feature type="compositionally biased region" description="Basic and acidic residues" evidence="11">
    <location>
        <begin position="3517"/>
        <end position="3541"/>
    </location>
</feature>
<feature type="region of interest" description="Disordered" evidence="11">
    <location>
        <begin position="2702"/>
        <end position="2847"/>
    </location>
</feature>
<dbReference type="CDD" id="cd12350">
    <property type="entry name" value="RRM3_SHARP"/>
    <property type="match status" value="1"/>
</dbReference>
<comment type="similarity">
    <text evidence="2">Belongs to the RRM Spen family.</text>
</comment>
<feature type="compositionally biased region" description="Low complexity" evidence="11">
    <location>
        <begin position="4036"/>
        <end position="4049"/>
    </location>
</feature>
<dbReference type="GO" id="GO:0006355">
    <property type="term" value="P:regulation of DNA-templated transcription"/>
    <property type="evidence" value="ECO:0007669"/>
    <property type="project" value="UniProtKB-ARBA"/>
</dbReference>
<dbReference type="InterPro" id="IPR035979">
    <property type="entry name" value="RBD_domain_sf"/>
</dbReference>
<evidence type="ECO:0000256" key="4">
    <source>
        <dbReference type="ARBA" id="ARBA00022553"/>
    </source>
</evidence>
<feature type="region of interest" description="Disordered" evidence="11">
    <location>
        <begin position="2641"/>
        <end position="2690"/>
    </location>
</feature>
<feature type="compositionally biased region" description="Polar residues" evidence="11">
    <location>
        <begin position="502"/>
        <end position="511"/>
    </location>
</feature>
<feature type="region of interest" description="Disordered" evidence="11">
    <location>
        <begin position="992"/>
        <end position="1042"/>
    </location>
</feature>
<feature type="compositionally biased region" description="Low complexity" evidence="11">
    <location>
        <begin position="3457"/>
        <end position="3469"/>
    </location>
</feature>
<feature type="compositionally biased region" description="Low complexity" evidence="11">
    <location>
        <begin position="2653"/>
        <end position="2670"/>
    </location>
</feature>
<evidence type="ECO:0000313" key="12">
    <source>
        <dbReference type="EnsemblMetazoa" id="PPAI011024-PA"/>
    </source>
</evidence>
<evidence type="ECO:0000256" key="6">
    <source>
        <dbReference type="ARBA" id="ARBA00022884"/>
    </source>
</evidence>
<evidence type="ECO:0000313" key="13">
    <source>
        <dbReference type="Proteomes" id="UP000092462"/>
    </source>
</evidence>
<feature type="compositionally biased region" description="Low complexity" evidence="11">
    <location>
        <begin position="2425"/>
        <end position="2436"/>
    </location>
</feature>
<feature type="compositionally biased region" description="Basic residues" evidence="11">
    <location>
        <begin position="1814"/>
        <end position="1827"/>
    </location>
</feature>
<feature type="compositionally biased region" description="Basic and acidic residues" evidence="11">
    <location>
        <begin position="3120"/>
        <end position="3132"/>
    </location>
</feature>
<feature type="compositionally biased region" description="Low complexity" evidence="11">
    <location>
        <begin position="1198"/>
        <end position="1209"/>
    </location>
</feature>
<feature type="compositionally biased region" description="Polar residues" evidence="11">
    <location>
        <begin position="4244"/>
        <end position="4256"/>
    </location>
</feature>
<dbReference type="InterPro" id="IPR012677">
    <property type="entry name" value="Nucleotide-bd_a/b_plait_sf"/>
</dbReference>
<dbReference type="GO" id="GO:0005634">
    <property type="term" value="C:nucleus"/>
    <property type="evidence" value="ECO:0007669"/>
    <property type="project" value="UniProtKB-SubCell"/>
</dbReference>
<feature type="compositionally biased region" description="Polar residues" evidence="11">
    <location>
        <begin position="1658"/>
        <end position="1667"/>
    </location>
</feature>
<dbReference type="FunFam" id="3.30.70.330:FF:000088">
    <property type="entry name" value="msx2-interacting protein-like isoform X1"/>
    <property type="match status" value="1"/>
</dbReference>
<feature type="compositionally biased region" description="Low complexity" evidence="11">
    <location>
        <begin position="3095"/>
        <end position="3108"/>
    </location>
</feature>
<dbReference type="VEuPathDB" id="VectorBase:PPAPM1_003491"/>
<feature type="compositionally biased region" description="Pro residues" evidence="11">
    <location>
        <begin position="1183"/>
        <end position="1197"/>
    </location>
</feature>
<feature type="compositionally biased region" description="Polar residues" evidence="11">
    <location>
        <begin position="3303"/>
        <end position="3315"/>
    </location>
</feature>
<feature type="compositionally biased region" description="Basic and acidic residues" evidence="11">
    <location>
        <begin position="1840"/>
        <end position="1849"/>
    </location>
</feature>
<keyword evidence="10" id="KW-0539">Nucleus</keyword>
<reference evidence="12" key="1">
    <citation type="submission" date="2022-08" db="UniProtKB">
        <authorList>
            <consortium name="EnsemblMetazoa"/>
        </authorList>
    </citation>
    <scope>IDENTIFICATION</scope>
    <source>
        <strain evidence="12">Israel</strain>
    </source>
</reference>
<dbReference type="Proteomes" id="UP000092462">
    <property type="component" value="Unassembled WGS sequence"/>
</dbReference>
<feature type="compositionally biased region" description="Polar residues" evidence="11">
    <location>
        <begin position="3807"/>
        <end position="3823"/>
    </location>
</feature>
<dbReference type="InterPro" id="IPR016194">
    <property type="entry name" value="SPOC-like_C_dom_sf"/>
</dbReference>
<keyword evidence="13" id="KW-1185">Reference proteome</keyword>
<proteinExistence type="inferred from homology"/>
<feature type="compositionally biased region" description="Basic and acidic residues" evidence="11">
    <location>
        <begin position="814"/>
        <end position="835"/>
    </location>
</feature>
<feature type="compositionally biased region" description="Basic and acidic residues" evidence="11">
    <location>
        <begin position="1464"/>
        <end position="1489"/>
    </location>
</feature>
<feature type="region of interest" description="Disordered" evidence="11">
    <location>
        <begin position="4194"/>
        <end position="4256"/>
    </location>
</feature>
<feature type="region of interest" description="Disordered" evidence="11">
    <location>
        <begin position="742"/>
        <end position="835"/>
    </location>
</feature>
<dbReference type="FunFam" id="3.30.70.330:FF:000118">
    <property type="entry name" value="msx2-interacting protein-like isoform X1"/>
    <property type="match status" value="1"/>
</dbReference>
<feature type="compositionally biased region" description="Basic and acidic residues" evidence="11">
    <location>
        <begin position="1275"/>
        <end position="1289"/>
    </location>
</feature>
<feature type="compositionally biased region" description="Low complexity" evidence="11">
    <location>
        <begin position="2256"/>
        <end position="2267"/>
    </location>
</feature>
<feature type="compositionally biased region" description="Low complexity" evidence="11">
    <location>
        <begin position="1028"/>
        <end position="1042"/>
    </location>
</feature>
<feature type="compositionally biased region" description="Polar residues" evidence="11">
    <location>
        <begin position="2732"/>
        <end position="2742"/>
    </location>
</feature>
<feature type="compositionally biased region" description="Basic and acidic residues" evidence="11">
    <location>
        <begin position="1298"/>
        <end position="1417"/>
    </location>
</feature>
<feature type="compositionally biased region" description="Polar residues" evidence="11">
    <location>
        <begin position="3395"/>
        <end position="3422"/>
    </location>
</feature>
<feature type="compositionally biased region" description="Basic residues" evidence="11">
    <location>
        <begin position="2232"/>
        <end position="2241"/>
    </location>
</feature>
<feature type="region of interest" description="Disordered" evidence="11">
    <location>
        <begin position="1"/>
        <end position="187"/>
    </location>
</feature>
<protein>
    <recommendedName>
        <fullName evidence="14">Protein split ends</fullName>
    </recommendedName>
</protein>
<keyword evidence="5" id="KW-0677">Repeat</keyword>
<feature type="compositionally biased region" description="Low complexity" evidence="11">
    <location>
        <begin position="2756"/>
        <end position="2788"/>
    </location>
</feature>
<dbReference type="InterPro" id="IPR034174">
    <property type="entry name" value="SHARP_RRM3"/>
</dbReference>
<dbReference type="SUPFAM" id="SSF54928">
    <property type="entry name" value="RNA-binding domain, RBD"/>
    <property type="match status" value="2"/>
</dbReference>
<feature type="compositionally biased region" description="Basic and acidic residues" evidence="11">
    <location>
        <begin position="1425"/>
        <end position="1440"/>
    </location>
</feature>
<keyword evidence="8" id="KW-0175">Coiled coil</keyword>
<feature type="compositionally biased region" description="Basic and acidic residues" evidence="11">
    <location>
        <begin position="2388"/>
        <end position="2398"/>
    </location>
</feature>
<dbReference type="GO" id="GO:0003723">
    <property type="term" value="F:RNA binding"/>
    <property type="evidence" value="ECO:0007669"/>
    <property type="project" value="UniProtKB-UniRule"/>
</dbReference>
<feature type="compositionally biased region" description="Acidic residues" evidence="11">
    <location>
        <begin position="2485"/>
        <end position="2496"/>
    </location>
</feature>
<dbReference type="EnsemblMetazoa" id="PPAI011024-RA">
    <property type="protein sequence ID" value="PPAI011024-PA"/>
    <property type="gene ID" value="PPAI011024"/>
</dbReference>
<feature type="region of interest" description="Disordered" evidence="11">
    <location>
        <begin position="3153"/>
        <end position="3541"/>
    </location>
</feature>
<dbReference type="CDD" id="cd12349">
    <property type="entry name" value="RRM2_SHARP"/>
    <property type="match status" value="1"/>
</dbReference>
<feature type="compositionally biased region" description="Basic and acidic residues" evidence="11">
    <location>
        <begin position="2125"/>
        <end position="2136"/>
    </location>
</feature>
<evidence type="ECO:0000256" key="5">
    <source>
        <dbReference type="ARBA" id="ARBA00022737"/>
    </source>
</evidence>
<feature type="region of interest" description="Disordered" evidence="11">
    <location>
        <begin position="1861"/>
        <end position="1884"/>
    </location>
</feature>
<feature type="compositionally biased region" description="Polar residues" evidence="11">
    <location>
        <begin position="4321"/>
        <end position="4336"/>
    </location>
</feature>
<feature type="compositionally biased region" description="Basic and acidic residues" evidence="11">
    <location>
        <begin position="2015"/>
        <end position="2032"/>
    </location>
</feature>
<evidence type="ECO:0000256" key="2">
    <source>
        <dbReference type="ARBA" id="ARBA00005387"/>
    </source>
</evidence>
<feature type="compositionally biased region" description="Basic and acidic residues" evidence="11">
    <location>
        <begin position="3427"/>
        <end position="3438"/>
    </location>
</feature>
<feature type="compositionally biased region" description="Basic residues" evidence="11">
    <location>
        <begin position="3284"/>
        <end position="3296"/>
    </location>
</feature>
<dbReference type="EMBL" id="AJVK01008907">
    <property type="status" value="NOT_ANNOTATED_CDS"/>
    <property type="molecule type" value="Genomic_DNA"/>
</dbReference>
<dbReference type="VEuPathDB" id="VectorBase:PPAI011024"/>
<dbReference type="InterPro" id="IPR010912">
    <property type="entry name" value="SPOC_met"/>
</dbReference>
<accession>A0A1B0DR41</accession>
<feature type="compositionally biased region" description="Polar residues" evidence="11">
    <location>
        <begin position="2299"/>
        <end position="2308"/>
    </location>
</feature>
<feature type="compositionally biased region" description="Basic and acidic residues" evidence="11">
    <location>
        <begin position="1543"/>
        <end position="1559"/>
    </location>
</feature>
<feature type="region of interest" description="Disordered" evidence="11">
    <location>
        <begin position="3799"/>
        <end position="3873"/>
    </location>
</feature>
<evidence type="ECO:0000256" key="8">
    <source>
        <dbReference type="ARBA" id="ARBA00023054"/>
    </source>
</evidence>
<feature type="compositionally biased region" description="Basic and acidic residues" evidence="11">
    <location>
        <begin position="2217"/>
        <end position="2231"/>
    </location>
</feature>
<feature type="region of interest" description="Disordered" evidence="11">
    <location>
        <begin position="1916"/>
        <end position="2042"/>
    </location>
</feature>
<keyword evidence="7" id="KW-0805">Transcription regulation</keyword>
<feature type="compositionally biased region" description="Basic and acidic residues" evidence="11">
    <location>
        <begin position="1728"/>
        <end position="1738"/>
    </location>
</feature>
<dbReference type="SMART" id="SM00360">
    <property type="entry name" value="RRM"/>
    <property type="match status" value="3"/>
</dbReference>
<feature type="compositionally biased region" description="Polar residues" evidence="11">
    <location>
        <begin position="3370"/>
        <end position="3380"/>
    </location>
</feature>
<feature type="compositionally biased region" description="Polar residues" evidence="11">
    <location>
        <begin position="1246"/>
        <end position="1263"/>
    </location>
</feature>
<name>A0A1B0DR41_PHLPP</name>
<sequence>SAPVNHHRVPTNSWYESNSAGNVGSSSGVVSGSGSSRYAGVSGVCNSSSASSIADPAGGYDLPLSGSGLDHRIERRNSETSETSINKTPSSTVSGMSNSNTKKKKSRSGSESPCGGSLSSRSHSRSPSSCSSTNSSSSNSHGSSSSPSGNVGGGESGRGTRGSGQSGTGSSSGSSGANPATHSEDNRPLAICVRNLPARSSDTSLKDGLFHEYKKHGKVTWVKVVGQSTDRYALVCFKKADDVEKALEVSHDKLFFGCKIEVAPYQGYDVDDNEFRPYEAELDEYHPKSTRTLFIGNLEKEITSSDIRKQFEGFGEIIEIDVKKQGISSYAFCQYADIVSVVKAMRKMDGEHLGNNRIKLGFGKSMPTNCVWIDGIAESVSESYLTTQFGRFGPVSQVTIDKDRRLALVFFEQIQYAQLAVKEMRGIVLRGRKLQVDFASRECQDAFYDKMDKSQLPERNPAIFEAQVTTTAAALSAVRSFEASTVGGASARFSRYDGPPRSRTSSFSRHGSITGGNSGAASPIAGVLERASSGSTTPRGAGRPRVVRYNTVDFYDGEYSDRRSRNYDEYSQGSGASHDGDAYDHSGSGDVFTAYSRGTGGSESPPATRLVEGGNGGVEVVRRRSEKSPGDIRHLQKERVHLLEQLEECPSSGDELMSPKKRIRYDSTMTNDTAVSHQSSSSVVQNNNVVVSDSICDASINHSLESTTLMHHHPGAPAVVHQHRKVEVRRLSECSQKMAAANAAINRRPSTDSRGPVVTYGTPHVLCKRRKTGSIGDSDHHTSRGRGHQLHSHHSHEASGGESADGSRPGTPLCDERPENSIPTEPRRMPRERPHNVEPMLLPLPRFSAQFYLQNRLLAAQAAASVASSGPATTSTPTTVAPITTAGTTVISSLAHSLSSPPPNSILVASSPKVPHHHSHSHHHHHHHHHHHPPPPIASSASTTSNVEQPPASPLRPPSLSSNSSDSEVAPSCSPSLEERIKTLDEMFEKWNGNNANRGGGAVGTHITNPVNTPAPDSSAKITTLPDGNSGSGNSASSTTSTGTNYRHKFLDLDVNEVQPSDIVRSVLAKKSIFDEDSKRLENIGDKYEPREYHNFSRSTTSFQATTSPLPGTSSAKTPTLPGQPIFPSPAAVTRLTNSTASPLNSPIGGMSSPYNSPSPSPVTPKPNTPVMAPAKGLQYPFPSHPPAPAPQVPPATTPSTQPQATQQQPPVPAQTEQLKPKNVPITKSISLQEKPVVCGHANRVLNKSTSLPGSTNSGTTKPFLTKDDQDEVEESKRRPDSLDRRKVGSETSSSESITDHHQTVEHQAEDDRSESEEKARLEKERREREKRREREEKERVENEEKERREREEEAKRREEEKREKEEKERKEREERERLENERKAEVEREENERREAEERRHQAKDKENRENPEKFTTESTSSYEKYEDTANTKRRERNNSRSSSPSRTINKRRLSSQENYDLDEIKRLKTVNDHRKMSTDRKEMSRESKNKHHKEKHRVPGTTKNGEDRPVSEDRCRENRKDSERKSSGRSSDKHKSKSNRSRNEDHHHHMNNIDHDLSSPSERGSNFLEHLDMRSSEEEQRQHKKEQQREKKRDKLRSLSEISQQEFLGEFNKHEGRTKGESGEGKKRSGGERRGTTEESNLKSSSSSDNGRKGKSTSSLRKMNASSDSDDSDEPKKHSIFDIPDEGPTYISMYDKVKARSCKNMQRQEEEKKIKAKFTQLKQSRAKREEKKRSTSWDDDTDSEMDDRRSVKSGLNHKKINSSSEDEMLISRVPKTEMISDSESEMRRSQYNRDKINELCDGESSEASAIHQKPRRKISSRKNSRSTRIASDSSEDEALSKIKEEKLDTDTIKIKTEVKTESDEKLNRGKLFERSESEETHSMGTELMAAAAIKMEPKDEPVDVYKNSLCNISSDEHDMSINSTNQKDPFDQLFSPDTRKKHKKKQKRQKSVPPVTPTETAPSGGDKGLKVLEEVKMEKQVPLDLFDELKKNTVMPEQKKKHSSRKEKKRDRMSKEDYENRERFRDERTGKVKKNKKSAKISEKMEDIFGPLSDDDTIHSFPDMVKTEPVSSSLSTSMASIFDAQSESIKTEDIKVENPLVYPTKGISGDDFKSASTVLPMQSERERHKDESRKRKEKKRREREKSRAAAVAKEDENSVDLDEAGRALEAQLLKDMDTKIDELPNAVKQEPRGSVGDVMDVFRFTDGDDSIENVMSKDKEKETSGEQHRSKEKKKKKKRSKEEKHQRREHHQSKNSSSSMDSKGSNVDKLLDEQQKLSKQSPSLPCLLEESPPPPSKNANLSVSVNRESRSPGNAVLKPVTPKANVESKRKPEKFIPGFGGEVDETIHESAVKSISTEFTTNQPEIPAEIDDKTDLAESDLSSKSSEGDKADDKTSRVIISQEETEDAVAALLGESFGSSSVPDYTDCYTTPTPIEESPSALAPDTIIPEEDAEEMRKAVQSLNTEELDLKPDTPQSEHDLQIDTDTEEQEEDSAGNALRFDQPPKTPDVDLTAIRQEATSEKAQVQASPKESTPPVAPKVPTPPVTGTSVITKTVSQPVSQPEVAISKVVQIPVQVSIPTKLVETPAPQPVQASIVENPAVKVIPASSGTIVVTSNPPHTRASNIMSTTPRPQLIYQNAMRPSHPPVPQSQPQHFLPQQPQPQKMQQPPRPPGPYLMQPPTINIPEQPPQYVYQQIGVMMSPRNPGDPRLASPRQQQQQQQVQTAQQQAFGKSSSQLSPTGMIRSQEPPSPRQSPQQLSPAAISTHHQQQQQQQIQHMMQQQRQMLSPSGQHPMNNNLMMNRVPVAPILTPISKPMPQSPMQPPSQQKPQQPPATQPHSKEMPPQTVVRVVQTTAAPSAIQVTPKIVTQQTGQIMTQLPKPQGQPTGQQPPEMLDNKLPKGVILQLPQQNYPNHQVLQQQKQMQQMQQMQQHQMLQHKQMFPKQQQQQQHLVQQQIHQQMVNQQKHLQQQSIIQGVSKSGEIMRHQQSNIVMHQSQPTKIPPQSHSQPQQAMMYPSVVKQTLPMAQKPLETTTKTSLQVIPTATITPTAAPQPQKVEVEKKEFPKEQSNVPVEVSEEDKSAVKDDNPTVIKSGTSTGSDGSSSLLTEENVIKLSNATDEHMEQDSKEDSDYWSAKEVNIESVIKKVDALCSGEDTSEEGSEVTTKTTEWTEENQQNAPESAKLEAEKHKETPKVAENAETKPQPEVPSENVEAEEEFDEGVCDNPDAKDGGKKRGRGRGRKTEPETVDNLKAPPPNNNNNIESPEVLSAADTQTGGVQTRRGGKAANRRKGGRVTRGTVASVSPTTIPSTSASDRKTRNQNSESDVYEFHEDSGEEVNPGAAKAASGEDSRPRLILTIKSPAPPVQTPTSVSSNPAIVQTQPVQQQPPPVSEPSNTSPSQVPTSGASSNDEFTSPAANTRKSRRLQERDGTRSTVDDVIEDVVKNVTNSPKAGSMTPPRRTTRSTMNQSPAPVVAVKAIGQDKLPNVDVRKSPRAIRTTKNKDRKLSETSTDSNEERKVETEQAAPEEKPPQMEIKKVDGPQPENLVAEKTEPVAVPHEQPIKPEMVPQPIPGNLPNDASTTLIDPVTGELMVMRHSKEGQYIPVPRNASQAAHLMAKQQLAKGMPQQQQMKQPEVPSVVKQTPHSEQQQQQQHIPPPQQQPQPQIQTQPQQMPVPPPQHSMPQPSQNVATVSVVSQGFPTSTMIGKPIGSTTVTNVSIPLPLSVSAPISMHPASSATTIITSSAPQMVQQQQQQQQQLQQQQQQQQQQQMRSHSLKQHVLNSQASIKPIVIQTMSKPHPSVQPPQASTQQYHMPPTSMSQQQQQQQQQQQHQQQHQQQVQIKAPQLAQNPPPVQPQSTVQQQHQASVVMQNQQGKILGPPPKPQAQSGQQQHPAMPHNLIINAPPVSSAASAATLSPRVQQHVPQQMVIHGGKMIPQPPPIGYATVLQSGKMIQASPPPPQIQSPSVANLTKQQQQHMQVQQQIQHHHQQLAKQQQQQHHVLTSQKHHLVVKQQQAPQPPQQQPLHLGQSAQQQPPQQQQQQQQQHMLTNVTPSVAHQATKHIQTASTQILPPGMPPQNKGVMGLHQSPQILTGAVASPPPKQPHLTSQQPIVTGASSSRVTVPPISPQGQARGHILQAGLPVPAFEASLGDGPYPPVPLRGVPRDHHIMMYHHQYIRAQEALNHGARIPYHMPRSPMLPGSADQKSEISELDDTSVASPPLELRRPASGPRATTAVPHSLQSPQDRATDSPQVAQVYVPGTRIPHPHYPDAGARSYYESAAARPLPAEPPPAHRPSSHSVVAPMSHPPTNYGAPSVPTTPTNLSHMYSQHPKTLEREREQREREKERETRASIPSECHVDASRMKGSQKGRADRFRVSSAGHANMPSHGTLVPAMPAPTGRNLQVATPPHASQVPPQADSLMMLLQRYPVMWQGLLALKNDQAAVQMHFVFGNPQVAGDSLPCNSDGSTPPLRIAQRMRLEQTQLEGVARKMQTDNEHCMLLALPCGRDHMDVLQQSTNLQSGFITYLQQKQAAGIVNIAAPGSQQAAYVVHIFPSCDFANENLARIAPDLLHRVADIAHLLIVIATV</sequence>
<feature type="region of interest" description="Disordered" evidence="11">
    <location>
        <begin position="563"/>
        <end position="588"/>
    </location>
</feature>
<feature type="compositionally biased region" description="Polar residues" evidence="11">
    <location>
        <begin position="2524"/>
        <end position="2534"/>
    </location>
</feature>
<dbReference type="PROSITE" id="PS50917">
    <property type="entry name" value="SPOC"/>
    <property type="match status" value="1"/>
</dbReference>
<evidence type="ECO:0000256" key="11">
    <source>
        <dbReference type="SAM" id="MobiDB-lite"/>
    </source>
</evidence>
<feature type="compositionally biased region" description="Basic and acidic residues" evidence="11">
    <location>
        <begin position="2145"/>
        <end position="2158"/>
    </location>
</feature>
<feature type="compositionally biased region" description="Basic and acidic residues" evidence="11">
    <location>
        <begin position="2470"/>
        <end position="2484"/>
    </location>
</feature>
<keyword evidence="9" id="KW-0804">Transcription</keyword>
<dbReference type="InterPro" id="IPR000504">
    <property type="entry name" value="RRM_dom"/>
</dbReference>
<feature type="compositionally biased region" description="Basic and acidic residues" evidence="11">
    <location>
        <begin position="3184"/>
        <end position="3202"/>
    </location>
</feature>
<feature type="compositionally biased region" description="Polar residues" evidence="11">
    <location>
        <begin position="1135"/>
        <end position="1145"/>
    </location>
</feature>
<feature type="compositionally biased region" description="Basic and acidic residues" evidence="11">
    <location>
        <begin position="1861"/>
        <end position="1883"/>
    </location>
</feature>
<feature type="region of interest" description="Disordered" evidence="11">
    <location>
        <begin position="3616"/>
        <end position="3693"/>
    </location>
</feature>
<feature type="compositionally biased region" description="Low complexity" evidence="11">
    <location>
        <begin position="2718"/>
        <end position="2731"/>
    </location>
</feature>
<feature type="compositionally biased region" description="Low complexity" evidence="11">
    <location>
        <begin position="958"/>
        <end position="967"/>
    </location>
</feature>
<feature type="region of interest" description="Disordered" evidence="11">
    <location>
        <begin position="3117"/>
        <end position="3136"/>
    </location>
</feature>
<evidence type="ECO:0000256" key="3">
    <source>
        <dbReference type="ARBA" id="ARBA00022491"/>
    </source>
</evidence>
<feature type="compositionally biased region" description="Low complexity" evidence="11">
    <location>
        <begin position="3626"/>
        <end position="3637"/>
    </location>
</feature>
<dbReference type="PANTHER" id="PTHR23189">
    <property type="entry name" value="RNA RECOGNITION MOTIF-CONTAINING"/>
    <property type="match status" value="1"/>
</dbReference>
<evidence type="ECO:0008006" key="14">
    <source>
        <dbReference type="Google" id="ProtNLM"/>
    </source>
</evidence>
<feature type="compositionally biased region" description="Low complexity" evidence="11">
    <location>
        <begin position="17"/>
        <end position="59"/>
    </location>
</feature>
<feature type="compositionally biased region" description="Basic and acidic residues" evidence="11">
    <location>
        <begin position="1506"/>
        <end position="1535"/>
    </location>
</feature>
<feature type="compositionally biased region" description="Acidic residues" evidence="11">
    <location>
        <begin position="3214"/>
        <end position="3224"/>
    </location>
</feature>
<dbReference type="InterPro" id="IPR034173">
    <property type="entry name" value="SHARP_RRM2"/>
</dbReference>
<feature type="region of interest" description="Disordered" evidence="11">
    <location>
        <begin position="3556"/>
        <end position="3585"/>
    </location>
</feature>
<feature type="compositionally biased region" description="Basic residues" evidence="11">
    <location>
        <begin position="2001"/>
        <end position="2014"/>
    </location>
</feature>
<feature type="compositionally biased region" description="Low complexity" evidence="11">
    <location>
        <begin position="2283"/>
        <end position="2292"/>
    </location>
</feature>
<feature type="region of interest" description="Disordered" evidence="11">
    <location>
        <begin position="2103"/>
        <end position="2165"/>
    </location>
</feature>
<feature type="compositionally biased region" description="Basic residues" evidence="11">
    <location>
        <begin position="914"/>
        <end position="933"/>
    </location>
</feature>
<feature type="compositionally biased region" description="Low complexity" evidence="11">
    <location>
        <begin position="3049"/>
        <end position="3058"/>
    </location>
</feature>
<feature type="compositionally biased region" description="Basic and acidic residues" evidence="11">
    <location>
        <begin position="69"/>
        <end position="79"/>
    </location>
</feature>
<feature type="region of interest" description="Disordered" evidence="11">
    <location>
        <begin position="3049"/>
        <end position="3108"/>
    </location>
</feature>
<dbReference type="Gene3D" id="3.30.70.330">
    <property type="match status" value="3"/>
</dbReference>
<feature type="region of interest" description="Disordered" evidence="11">
    <location>
        <begin position="894"/>
        <end position="976"/>
    </location>
</feature>
<feature type="compositionally biased region" description="Basic and acidic residues" evidence="11">
    <location>
        <begin position="1571"/>
        <end position="1600"/>
    </location>
</feature>
<feature type="compositionally biased region" description="Pro residues" evidence="11">
    <location>
        <begin position="2538"/>
        <end position="2547"/>
    </location>
</feature>
<feature type="region of interest" description="Disordered" evidence="11">
    <location>
        <begin position="2422"/>
        <end position="2552"/>
    </location>
</feature>
<feature type="compositionally biased region" description="Basic and acidic residues" evidence="11">
    <location>
        <begin position="1786"/>
        <end position="1800"/>
    </location>
</feature>
<feature type="compositionally biased region" description="Low complexity" evidence="11">
    <location>
        <begin position="3824"/>
        <end position="3842"/>
    </location>
</feature>
<feature type="compositionally biased region" description="Low complexity" evidence="11">
    <location>
        <begin position="3665"/>
        <end position="3675"/>
    </location>
</feature>
<feature type="compositionally biased region" description="Basic and acidic residues" evidence="11">
    <location>
        <begin position="3080"/>
        <end position="3089"/>
    </location>
</feature>
<feature type="compositionally biased region" description="Basic residues" evidence="11">
    <location>
        <begin position="1941"/>
        <end position="1952"/>
    </location>
</feature>
<dbReference type="PROSITE" id="PS50102">
    <property type="entry name" value="RRM"/>
    <property type="match status" value="3"/>
</dbReference>